<organism evidence="1 2">
    <name type="scientific">Hyalomma asiaticum</name>
    <name type="common">Tick</name>
    <dbReference type="NCBI Taxonomy" id="266040"/>
    <lineage>
        <taxon>Eukaryota</taxon>
        <taxon>Metazoa</taxon>
        <taxon>Ecdysozoa</taxon>
        <taxon>Arthropoda</taxon>
        <taxon>Chelicerata</taxon>
        <taxon>Arachnida</taxon>
        <taxon>Acari</taxon>
        <taxon>Parasitiformes</taxon>
        <taxon>Ixodida</taxon>
        <taxon>Ixodoidea</taxon>
        <taxon>Ixodidae</taxon>
        <taxon>Hyalomminae</taxon>
        <taxon>Hyalomma</taxon>
    </lineage>
</organism>
<accession>A0ACB7TNV1</accession>
<keyword evidence="2" id="KW-1185">Reference proteome</keyword>
<comment type="caution">
    <text evidence="1">The sequence shown here is derived from an EMBL/GenBank/DDBJ whole genome shotgun (WGS) entry which is preliminary data.</text>
</comment>
<gene>
    <name evidence="1" type="ORF">HPB50_025856</name>
</gene>
<dbReference type="EMBL" id="CM023481">
    <property type="protein sequence ID" value="KAH6948683.1"/>
    <property type="molecule type" value="Genomic_DNA"/>
</dbReference>
<sequence length="142" mass="16052">MRRGNYKTLTMAKKAAIIRQVESGRPQCEVARAFSISKLTISDSLKNKAKILDAVEKVSAGKQKNFRDGSHPKLEEALNMWLSAAVAKRIPVSGNLLRQKAEMLPLRMDINGFKFSNGWLWNFKKRYDLSFKRMCGESGLST</sequence>
<evidence type="ECO:0000313" key="1">
    <source>
        <dbReference type="EMBL" id="KAH6948683.1"/>
    </source>
</evidence>
<protein>
    <submittedName>
        <fullName evidence="1">Uncharacterized protein</fullName>
    </submittedName>
</protein>
<evidence type="ECO:0000313" key="2">
    <source>
        <dbReference type="Proteomes" id="UP000821845"/>
    </source>
</evidence>
<reference evidence="1" key="1">
    <citation type="submission" date="2020-05" db="EMBL/GenBank/DDBJ databases">
        <title>Large-scale comparative analyses of tick genomes elucidate their genetic diversity and vector capacities.</title>
        <authorList>
            <person name="Jia N."/>
            <person name="Wang J."/>
            <person name="Shi W."/>
            <person name="Du L."/>
            <person name="Sun Y."/>
            <person name="Zhan W."/>
            <person name="Jiang J."/>
            <person name="Wang Q."/>
            <person name="Zhang B."/>
            <person name="Ji P."/>
            <person name="Sakyi L.B."/>
            <person name="Cui X."/>
            <person name="Yuan T."/>
            <person name="Jiang B."/>
            <person name="Yang W."/>
            <person name="Lam T.T.-Y."/>
            <person name="Chang Q."/>
            <person name="Ding S."/>
            <person name="Wang X."/>
            <person name="Zhu J."/>
            <person name="Ruan X."/>
            <person name="Zhao L."/>
            <person name="Wei J."/>
            <person name="Que T."/>
            <person name="Du C."/>
            <person name="Cheng J."/>
            <person name="Dai P."/>
            <person name="Han X."/>
            <person name="Huang E."/>
            <person name="Gao Y."/>
            <person name="Liu J."/>
            <person name="Shao H."/>
            <person name="Ye R."/>
            <person name="Li L."/>
            <person name="Wei W."/>
            <person name="Wang X."/>
            <person name="Wang C."/>
            <person name="Yang T."/>
            <person name="Huo Q."/>
            <person name="Li W."/>
            <person name="Guo W."/>
            <person name="Chen H."/>
            <person name="Zhou L."/>
            <person name="Ni X."/>
            <person name="Tian J."/>
            <person name="Zhou Y."/>
            <person name="Sheng Y."/>
            <person name="Liu T."/>
            <person name="Pan Y."/>
            <person name="Xia L."/>
            <person name="Li J."/>
            <person name="Zhao F."/>
            <person name="Cao W."/>
        </authorList>
    </citation>
    <scope>NUCLEOTIDE SEQUENCE</scope>
    <source>
        <strain evidence="1">Hyas-2018</strain>
    </source>
</reference>
<name>A0ACB7TNV1_HYAAI</name>
<proteinExistence type="predicted"/>
<dbReference type="Proteomes" id="UP000821845">
    <property type="component" value="Chromosome 1"/>
</dbReference>